<dbReference type="InterPro" id="IPR003594">
    <property type="entry name" value="HATPase_dom"/>
</dbReference>
<feature type="domain" description="Response regulatory" evidence="20">
    <location>
        <begin position="915"/>
        <end position="1034"/>
    </location>
</feature>
<sequence length="1174" mass="126833">MSGAFGILVCDLLGRETAAALAAEGLEGVQTVTFPCACRGAHDPGDRLTPVVAAHAEAFDHLLLLNGDCLRAACRDLAPALQAKVAAGPDAFALFLPPDLVHHYQGAGAYLLTPGWLADWPDRLTAWGFDQATARDFFAECCTRLVLLDTGLRPDSSTKLKELAAFVARPCERLPVGLDLLRLRIKTWVMDCRRMDGRDGPDRMTAPAADYATVFDMLQRFSTLQNETEIAAAIFELFDMLCAPAAQAYLPMHAGAPGTLVAWPADAAPDAATVDRMAALAIPHDWTASDAGFMVQVRQAETPLAVLLVDGVALPRFRERYLNLALTLLPAFALAILNARNLEQLARSRETLLEREQRLANALERLALATSGTGIGIWDYRPAEDHLTWDEHMHELFGVAPAAFGQRFEDWARCVLPEDLPGAMAEFEAALAGRKEFKIEFRVRLPDGAVRHLAGAATVVRDDRQQPKRVIGVNFDITERKAAEVALQQAKEEAEALNRHLARQTAYAEEMAARANLANEAKSQFLANMSHEIRTPMNGVIGMTGLLLDTDLTGEQRHYAETIQSSAAALMRLINDILDFSKIEAGHMDLEMLDFDLCALLEDFAAMMAPRAQEKELEFICDLAPDVPVLLRGDPGRLRQVLVNLAGNAVKFTHQGEVSVRGAVAHEDDDSVMVRFQVRDTGIGISAADPRGLFDKFTQEDGSTTRKYGGTGLGLAIAKELVGLMEGDIGVQSDPGRGSTFWFTVRLAKQADATPKAWPTADLQGAHVLLVDDNATNREVMTARLDAWQVRSAAAADGPTALRMLRAAAEAGDPFQAAIVDMQMPGMDGAALGRAIKADAALADVPLVMMTSLGRRGDARRMEAAGFAAYLIKPARPSDIFDCLTYALADRAEPATRTPIVTRHAIREMRRAATRILVAEDNPTNQKVTLGILKKMGLSADLAVDGHAVLQALERQPYDLVLMDMEMPDMDGPAATRRIRAHEGRGFPVDVPIVALTAHAGPADRQRCRDAGMNGFLSKPITPEALKRVIAGWLPGLVGAPGGAGGTDATGPPAEAPDASTALFDQQGLMDRLMGDMELARRVVAGFLDDMPRQIMLLETFVHEGNRERARRQAHTIKGAAANVSAEAMRAAADRLDQAIGHGAEAELAGLVDDLQAQFQQLRPALAALAAPEL</sequence>
<dbReference type="CDD" id="cd00082">
    <property type="entry name" value="HisKA"/>
    <property type="match status" value="1"/>
</dbReference>
<dbReference type="PRINTS" id="PR00344">
    <property type="entry name" value="BCTRLSENSOR"/>
</dbReference>
<dbReference type="Gene3D" id="3.40.50.2300">
    <property type="match status" value="2"/>
</dbReference>
<dbReference type="SUPFAM" id="SSF55785">
    <property type="entry name" value="PYP-like sensor domain (PAS domain)"/>
    <property type="match status" value="1"/>
</dbReference>
<evidence type="ECO:0000313" key="24">
    <source>
        <dbReference type="Proteomes" id="UP001165427"/>
    </source>
</evidence>
<evidence type="ECO:0000256" key="6">
    <source>
        <dbReference type="ARBA" id="ARBA00022679"/>
    </source>
</evidence>
<evidence type="ECO:0000313" key="23">
    <source>
        <dbReference type="EMBL" id="MCJ8500372.1"/>
    </source>
</evidence>
<dbReference type="AlphaFoldDB" id="A0AA41R054"/>
<dbReference type="InterPro" id="IPR013655">
    <property type="entry name" value="PAS_fold_3"/>
</dbReference>
<feature type="domain" description="HPt" evidence="22">
    <location>
        <begin position="1076"/>
        <end position="1169"/>
    </location>
</feature>
<dbReference type="InterPro" id="IPR012437">
    <property type="entry name" value="DUF1638"/>
</dbReference>
<comment type="caution">
    <text evidence="23">The sequence shown here is derived from an EMBL/GenBank/DDBJ whole genome shotgun (WGS) entry which is preliminary data.</text>
</comment>
<evidence type="ECO:0000256" key="17">
    <source>
        <dbReference type="PROSITE-ProRule" id="PRU00169"/>
    </source>
</evidence>
<dbReference type="PROSITE" id="PS50894">
    <property type="entry name" value="HPT"/>
    <property type="match status" value="1"/>
</dbReference>
<evidence type="ECO:0000259" key="20">
    <source>
        <dbReference type="PROSITE" id="PS50110"/>
    </source>
</evidence>
<dbReference type="SMART" id="SM00086">
    <property type="entry name" value="PAC"/>
    <property type="match status" value="1"/>
</dbReference>
<comment type="subcellular location">
    <subcellularLocation>
        <location evidence="2">Cell membrane</location>
        <topology evidence="2">Multi-pass membrane protein</topology>
    </subcellularLocation>
</comment>
<evidence type="ECO:0000256" key="1">
    <source>
        <dbReference type="ARBA" id="ARBA00000085"/>
    </source>
</evidence>
<dbReference type="InterPro" id="IPR001610">
    <property type="entry name" value="PAC"/>
</dbReference>
<dbReference type="InterPro" id="IPR011006">
    <property type="entry name" value="CheY-like_superfamily"/>
</dbReference>
<accession>A0AA41R054</accession>
<feature type="modified residue" description="4-aspartylphosphate" evidence="17">
    <location>
        <position position="821"/>
    </location>
</feature>
<evidence type="ECO:0000256" key="7">
    <source>
        <dbReference type="ARBA" id="ARBA00022692"/>
    </source>
</evidence>
<evidence type="ECO:0000259" key="19">
    <source>
        <dbReference type="PROSITE" id="PS50109"/>
    </source>
</evidence>
<dbReference type="Proteomes" id="UP001165427">
    <property type="component" value="Unassembled WGS sequence"/>
</dbReference>
<dbReference type="PROSITE" id="PS50109">
    <property type="entry name" value="HIS_KIN"/>
    <property type="match status" value="1"/>
</dbReference>
<dbReference type="InterPro" id="IPR005467">
    <property type="entry name" value="His_kinase_dom"/>
</dbReference>
<keyword evidence="12" id="KW-0902">Two-component regulatory system</keyword>
<keyword evidence="13" id="KW-0472">Membrane</keyword>
<keyword evidence="4" id="KW-1003">Cell membrane</keyword>
<evidence type="ECO:0000256" key="14">
    <source>
        <dbReference type="ARBA" id="ARBA00064003"/>
    </source>
</evidence>
<dbReference type="EC" id="2.7.13.3" evidence="3"/>
<dbReference type="PANTHER" id="PTHR45339">
    <property type="entry name" value="HYBRID SIGNAL TRANSDUCTION HISTIDINE KINASE J"/>
    <property type="match status" value="1"/>
</dbReference>
<dbReference type="InterPro" id="IPR008207">
    <property type="entry name" value="Sig_transdc_His_kin_Hpt_dom"/>
</dbReference>
<dbReference type="InterPro" id="IPR000700">
    <property type="entry name" value="PAS-assoc_C"/>
</dbReference>
<dbReference type="InterPro" id="IPR036641">
    <property type="entry name" value="HPT_dom_sf"/>
</dbReference>
<evidence type="ECO:0000256" key="10">
    <source>
        <dbReference type="ARBA" id="ARBA00022840"/>
    </source>
</evidence>
<dbReference type="SUPFAM" id="SSF47384">
    <property type="entry name" value="Homodimeric domain of signal transducing histidine kinase"/>
    <property type="match status" value="1"/>
</dbReference>
<gene>
    <name evidence="23" type="ORF">MRX98_07270</name>
</gene>
<dbReference type="Gene3D" id="1.10.287.130">
    <property type="match status" value="1"/>
</dbReference>
<dbReference type="CDD" id="cd16922">
    <property type="entry name" value="HATPase_EvgS-ArcB-TorS-like"/>
    <property type="match status" value="1"/>
</dbReference>
<evidence type="ECO:0000259" key="21">
    <source>
        <dbReference type="PROSITE" id="PS50113"/>
    </source>
</evidence>
<evidence type="ECO:0000256" key="4">
    <source>
        <dbReference type="ARBA" id="ARBA00022475"/>
    </source>
</evidence>
<evidence type="ECO:0000256" key="8">
    <source>
        <dbReference type="ARBA" id="ARBA00022741"/>
    </source>
</evidence>
<dbReference type="CDD" id="cd17546">
    <property type="entry name" value="REC_hyHK_CKI1_RcsC-like"/>
    <property type="match status" value="1"/>
</dbReference>
<keyword evidence="7" id="KW-0812">Transmembrane</keyword>
<dbReference type="SUPFAM" id="SSF55874">
    <property type="entry name" value="ATPase domain of HSP90 chaperone/DNA topoisomerase II/histidine kinase"/>
    <property type="match status" value="1"/>
</dbReference>
<dbReference type="EMBL" id="JALJRB010000006">
    <property type="protein sequence ID" value="MCJ8500372.1"/>
    <property type="molecule type" value="Genomic_DNA"/>
</dbReference>
<evidence type="ECO:0000256" key="9">
    <source>
        <dbReference type="ARBA" id="ARBA00022777"/>
    </source>
</evidence>
<dbReference type="SMART" id="SM00448">
    <property type="entry name" value="REC"/>
    <property type="match status" value="2"/>
</dbReference>
<dbReference type="Gene3D" id="3.30.450.20">
    <property type="entry name" value="PAS domain"/>
    <property type="match status" value="1"/>
</dbReference>
<comment type="subunit">
    <text evidence="14">At low DSF concentrations, interacts with RpfF.</text>
</comment>
<dbReference type="SUPFAM" id="SSF47226">
    <property type="entry name" value="Histidine-containing phosphotransfer domain, HPT domain"/>
    <property type="match status" value="1"/>
</dbReference>
<dbReference type="PANTHER" id="PTHR45339:SF1">
    <property type="entry name" value="HYBRID SIGNAL TRANSDUCTION HISTIDINE KINASE J"/>
    <property type="match status" value="1"/>
</dbReference>
<dbReference type="FunFam" id="1.10.287.130:FF:000002">
    <property type="entry name" value="Two-component osmosensing histidine kinase"/>
    <property type="match status" value="1"/>
</dbReference>
<keyword evidence="24" id="KW-1185">Reference proteome</keyword>
<comment type="catalytic activity">
    <reaction evidence="1">
        <text>ATP + protein L-histidine = ADP + protein N-phospho-L-histidine.</text>
        <dbReference type="EC" id="2.7.13.3"/>
    </reaction>
</comment>
<dbReference type="SMART" id="SM00387">
    <property type="entry name" value="HATPase_c"/>
    <property type="match status" value="1"/>
</dbReference>
<dbReference type="SMART" id="SM00073">
    <property type="entry name" value="HPT"/>
    <property type="match status" value="1"/>
</dbReference>
<proteinExistence type="predicted"/>
<keyword evidence="10" id="KW-0067">ATP-binding</keyword>
<dbReference type="FunFam" id="3.30.565.10:FF:000010">
    <property type="entry name" value="Sensor histidine kinase RcsC"/>
    <property type="match status" value="1"/>
</dbReference>
<feature type="modified residue" description="Phosphohistidine" evidence="16">
    <location>
        <position position="1115"/>
    </location>
</feature>
<feature type="coiled-coil region" evidence="18">
    <location>
        <begin position="480"/>
        <end position="507"/>
    </location>
</feature>
<dbReference type="InterPro" id="IPR004358">
    <property type="entry name" value="Sig_transdc_His_kin-like_C"/>
</dbReference>
<dbReference type="Gene3D" id="1.20.120.160">
    <property type="entry name" value="HPT domain"/>
    <property type="match status" value="1"/>
</dbReference>
<organism evidence="23 24">
    <name type="scientific">Desulfatitalea alkaliphila</name>
    <dbReference type="NCBI Taxonomy" id="2929485"/>
    <lineage>
        <taxon>Bacteria</taxon>
        <taxon>Pseudomonadati</taxon>
        <taxon>Thermodesulfobacteriota</taxon>
        <taxon>Desulfobacteria</taxon>
        <taxon>Desulfobacterales</taxon>
        <taxon>Desulfosarcinaceae</taxon>
        <taxon>Desulfatitalea</taxon>
    </lineage>
</organism>
<evidence type="ECO:0000259" key="22">
    <source>
        <dbReference type="PROSITE" id="PS50894"/>
    </source>
</evidence>
<protein>
    <recommendedName>
        <fullName evidence="15">Sensory/regulatory protein RpfC</fullName>
        <ecNumber evidence="3">2.7.13.3</ecNumber>
    </recommendedName>
</protein>
<dbReference type="Pfam" id="PF00072">
    <property type="entry name" value="Response_reg"/>
    <property type="match status" value="2"/>
</dbReference>
<dbReference type="PROSITE" id="PS50113">
    <property type="entry name" value="PAC"/>
    <property type="match status" value="1"/>
</dbReference>
<keyword evidence="5 17" id="KW-0597">Phosphoprotein</keyword>
<dbReference type="RefSeq" id="WP_246904560.1">
    <property type="nucleotide sequence ID" value="NZ_JALJRB010000006.1"/>
</dbReference>
<evidence type="ECO:0000256" key="16">
    <source>
        <dbReference type="PROSITE-ProRule" id="PRU00110"/>
    </source>
</evidence>
<keyword evidence="18" id="KW-0175">Coiled coil</keyword>
<dbReference type="Pfam" id="PF07796">
    <property type="entry name" value="DUF1638"/>
    <property type="match status" value="1"/>
</dbReference>
<feature type="domain" description="PAC" evidence="21">
    <location>
        <begin position="437"/>
        <end position="489"/>
    </location>
</feature>
<dbReference type="Pfam" id="PF02518">
    <property type="entry name" value="HATPase_c"/>
    <property type="match status" value="1"/>
</dbReference>
<evidence type="ECO:0000256" key="12">
    <source>
        <dbReference type="ARBA" id="ARBA00023012"/>
    </source>
</evidence>
<feature type="modified residue" description="4-aspartylphosphate" evidence="17">
    <location>
        <position position="964"/>
    </location>
</feature>
<reference evidence="23" key="1">
    <citation type="submission" date="2022-04" db="EMBL/GenBank/DDBJ databases">
        <title>Desulfatitalea alkaliphila sp. nov., a novel anaerobic sulfate-reducing bacterium isolated from terrestrial mud volcano, Taman Peninsula, Russia.</title>
        <authorList>
            <person name="Khomyakova M.A."/>
            <person name="Merkel A.Y."/>
            <person name="Slobodkin A.I."/>
        </authorList>
    </citation>
    <scope>NUCLEOTIDE SEQUENCE</scope>
    <source>
        <strain evidence="23">M08but</strain>
    </source>
</reference>
<name>A0AA41R054_9BACT</name>
<feature type="domain" description="Response regulatory" evidence="20">
    <location>
        <begin position="767"/>
        <end position="888"/>
    </location>
</feature>
<evidence type="ECO:0000256" key="2">
    <source>
        <dbReference type="ARBA" id="ARBA00004651"/>
    </source>
</evidence>
<keyword evidence="6" id="KW-0808">Transferase</keyword>
<evidence type="ECO:0000256" key="3">
    <source>
        <dbReference type="ARBA" id="ARBA00012438"/>
    </source>
</evidence>
<keyword evidence="11" id="KW-1133">Transmembrane helix</keyword>
<dbReference type="InterPro" id="IPR035965">
    <property type="entry name" value="PAS-like_dom_sf"/>
</dbReference>
<dbReference type="CDD" id="cd00130">
    <property type="entry name" value="PAS"/>
    <property type="match status" value="1"/>
</dbReference>
<dbReference type="Pfam" id="PF00512">
    <property type="entry name" value="HisKA"/>
    <property type="match status" value="1"/>
</dbReference>
<dbReference type="Gene3D" id="2.10.70.100">
    <property type="match status" value="1"/>
</dbReference>
<dbReference type="GO" id="GO:0005886">
    <property type="term" value="C:plasma membrane"/>
    <property type="evidence" value="ECO:0007669"/>
    <property type="project" value="UniProtKB-SubCell"/>
</dbReference>
<dbReference type="Pfam" id="PF01627">
    <property type="entry name" value="Hpt"/>
    <property type="match status" value="1"/>
</dbReference>
<dbReference type="InterPro" id="IPR001789">
    <property type="entry name" value="Sig_transdc_resp-reg_receiver"/>
</dbReference>
<dbReference type="GO" id="GO:0005524">
    <property type="term" value="F:ATP binding"/>
    <property type="evidence" value="ECO:0007669"/>
    <property type="project" value="UniProtKB-KW"/>
</dbReference>
<dbReference type="GO" id="GO:0000155">
    <property type="term" value="F:phosphorelay sensor kinase activity"/>
    <property type="evidence" value="ECO:0007669"/>
    <property type="project" value="InterPro"/>
</dbReference>
<keyword evidence="9" id="KW-0418">Kinase</keyword>
<keyword evidence="8" id="KW-0547">Nucleotide-binding</keyword>
<dbReference type="SUPFAM" id="SSF52172">
    <property type="entry name" value="CheY-like"/>
    <property type="match status" value="2"/>
</dbReference>
<evidence type="ECO:0000256" key="18">
    <source>
        <dbReference type="SAM" id="Coils"/>
    </source>
</evidence>
<dbReference type="InterPro" id="IPR036097">
    <property type="entry name" value="HisK_dim/P_sf"/>
</dbReference>
<evidence type="ECO:0000256" key="15">
    <source>
        <dbReference type="ARBA" id="ARBA00068150"/>
    </source>
</evidence>
<dbReference type="InterPro" id="IPR003661">
    <property type="entry name" value="HisK_dim/P_dom"/>
</dbReference>
<dbReference type="InterPro" id="IPR000014">
    <property type="entry name" value="PAS"/>
</dbReference>
<evidence type="ECO:0000256" key="13">
    <source>
        <dbReference type="ARBA" id="ARBA00023136"/>
    </source>
</evidence>
<dbReference type="Pfam" id="PF08447">
    <property type="entry name" value="PAS_3"/>
    <property type="match status" value="1"/>
</dbReference>
<feature type="domain" description="Histidine kinase" evidence="19">
    <location>
        <begin position="528"/>
        <end position="749"/>
    </location>
</feature>
<evidence type="ECO:0000256" key="5">
    <source>
        <dbReference type="ARBA" id="ARBA00022553"/>
    </source>
</evidence>
<dbReference type="InterPro" id="IPR036890">
    <property type="entry name" value="HATPase_C_sf"/>
</dbReference>
<dbReference type="PROSITE" id="PS50110">
    <property type="entry name" value="RESPONSE_REGULATORY"/>
    <property type="match status" value="2"/>
</dbReference>
<dbReference type="SMART" id="SM00388">
    <property type="entry name" value="HisKA"/>
    <property type="match status" value="1"/>
</dbReference>
<dbReference type="Gene3D" id="3.30.565.10">
    <property type="entry name" value="Histidine kinase-like ATPase, C-terminal domain"/>
    <property type="match status" value="1"/>
</dbReference>
<evidence type="ECO:0000256" key="11">
    <source>
        <dbReference type="ARBA" id="ARBA00022989"/>
    </source>
</evidence>